<reference evidence="8" key="1">
    <citation type="submission" date="2013-04" db="UniProtKB">
        <authorList>
            <consortium name="EnsemblPlants"/>
        </authorList>
    </citation>
    <scope>IDENTIFICATION</scope>
</reference>
<dbReference type="Pfam" id="PF02183">
    <property type="entry name" value="HALZ"/>
    <property type="match status" value="1"/>
</dbReference>
<dbReference type="Gramene" id="OB02G33290.1">
    <property type="protein sequence ID" value="OB02G33290.1"/>
    <property type="gene ID" value="OB02G33290"/>
</dbReference>
<dbReference type="GO" id="GO:0045893">
    <property type="term" value="P:positive regulation of DNA-templated transcription"/>
    <property type="evidence" value="ECO:0007669"/>
    <property type="project" value="TreeGrafter"/>
</dbReference>
<feature type="region of interest" description="Disordered" evidence="6">
    <location>
        <begin position="1"/>
        <end position="20"/>
    </location>
</feature>
<evidence type="ECO:0000313" key="9">
    <source>
        <dbReference type="Proteomes" id="UP000006038"/>
    </source>
</evidence>
<keyword evidence="5" id="KW-0175">Coiled coil</keyword>
<dbReference type="InterPro" id="IPR045224">
    <property type="entry name" value="HDZip_class_I_plant"/>
</dbReference>
<name>J3LFB2_ORYBR</name>
<evidence type="ECO:0000256" key="1">
    <source>
        <dbReference type="ARBA" id="ARBA00004123"/>
    </source>
</evidence>
<keyword evidence="9" id="KW-1185">Reference proteome</keyword>
<dbReference type="STRING" id="4533.J3LFB2"/>
<dbReference type="eggNOG" id="KOG0483">
    <property type="taxonomic scope" value="Eukaryota"/>
</dbReference>
<dbReference type="AlphaFoldDB" id="J3LFB2"/>
<comment type="function">
    <text evidence="4">Transcription factor.</text>
</comment>
<sequence>MAVAGRRSGGSRMSRCGLWSRRSTRGARSWSPGRRRSWRGNWGCSRAREPSGSRTAIWFQNKRARWRSKQIEHDYAELRAKYDALHTRVESLKQEKLALAAQVDELRGRLNERQDQSGSCDGGAECDDDKIRNNTVNASISGLVEEDVSCVAVPVMDFSEDGSAVSGGYDYDHHIDYAGGGLPEPFCAIPDLWDTWPMVEWNAVA</sequence>
<evidence type="ECO:0000256" key="3">
    <source>
        <dbReference type="ARBA" id="ARBA00023163"/>
    </source>
</evidence>
<dbReference type="GO" id="GO:0000981">
    <property type="term" value="F:DNA-binding transcription factor activity, RNA polymerase II-specific"/>
    <property type="evidence" value="ECO:0007669"/>
    <property type="project" value="UniProtKB-UniRule"/>
</dbReference>
<keyword evidence="2 4" id="KW-0805">Transcription regulation</keyword>
<dbReference type="GO" id="GO:0005634">
    <property type="term" value="C:nucleus"/>
    <property type="evidence" value="ECO:0007669"/>
    <property type="project" value="UniProtKB-SubCell"/>
</dbReference>
<dbReference type="GO" id="GO:0043565">
    <property type="term" value="F:sequence-specific DNA binding"/>
    <property type="evidence" value="ECO:0007669"/>
    <property type="project" value="InterPro"/>
</dbReference>
<keyword evidence="4" id="KW-0371">Homeobox</keyword>
<feature type="domain" description="Leucine zipper homeobox-associated" evidence="7">
    <location>
        <begin position="69"/>
        <end position="110"/>
    </location>
</feature>
<proteinExistence type="inferred from homology"/>
<gene>
    <name evidence="8" type="primary">LOC102712885</name>
</gene>
<evidence type="ECO:0000259" key="7">
    <source>
        <dbReference type="Pfam" id="PF02183"/>
    </source>
</evidence>
<evidence type="ECO:0000256" key="2">
    <source>
        <dbReference type="ARBA" id="ARBA00023015"/>
    </source>
</evidence>
<dbReference type="CDD" id="cd00086">
    <property type="entry name" value="homeodomain"/>
    <property type="match status" value="1"/>
</dbReference>
<feature type="coiled-coil region" evidence="5">
    <location>
        <begin position="75"/>
        <end position="109"/>
    </location>
</feature>
<evidence type="ECO:0000313" key="8">
    <source>
        <dbReference type="EnsemblPlants" id="OB02G33290.1"/>
    </source>
</evidence>
<dbReference type="EnsemblPlants" id="OB02G33290.1">
    <property type="protein sequence ID" value="OB02G33290.1"/>
    <property type="gene ID" value="OB02G33290"/>
</dbReference>
<dbReference type="InterPro" id="IPR001356">
    <property type="entry name" value="HD"/>
</dbReference>
<dbReference type="Proteomes" id="UP000006038">
    <property type="component" value="Unassembled WGS sequence"/>
</dbReference>
<evidence type="ECO:0000256" key="5">
    <source>
        <dbReference type="SAM" id="Coils"/>
    </source>
</evidence>
<comment type="subcellular location">
    <subcellularLocation>
        <location evidence="1 4">Nucleus</location>
    </subcellularLocation>
</comment>
<protein>
    <recommendedName>
        <fullName evidence="4">Homeobox-leucine zipper protein</fullName>
    </recommendedName>
    <alternativeName>
        <fullName evidence="4">HD-ZIP protein</fullName>
    </alternativeName>
    <alternativeName>
        <fullName evidence="4">Homeodomain transcription factor</fullName>
    </alternativeName>
</protein>
<evidence type="ECO:0000256" key="4">
    <source>
        <dbReference type="RuleBase" id="RU369038"/>
    </source>
</evidence>
<dbReference type="HOGENOM" id="CLU_071718_1_0_1"/>
<keyword evidence="4" id="KW-0238">DNA-binding</keyword>
<dbReference type="PANTHER" id="PTHR24326">
    <property type="entry name" value="HOMEOBOX-LEUCINE ZIPPER PROTEIN"/>
    <property type="match status" value="1"/>
</dbReference>
<keyword evidence="3 4" id="KW-0804">Transcription</keyword>
<dbReference type="PANTHER" id="PTHR24326:SF341">
    <property type="entry name" value="HOMEOBOX-LEUCINE ZIPPER PROTEIN HOX24"/>
    <property type="match status" value="1"/>
</dbReference>
<organism evidence="8">
    <name type="scientific">Oryza brachyantha</name>
    <name type="common">malo sina</name>
    <dbReference type="NCBI Taxonomy" id="4533"/>
    <lineage>
        <taxon>Eukaryota</taxon>
        <taxon>Viridiplantae</taxon>
        <taxon>Streptophyta</taxon>
        <taxon>Embryophyta</taxon>
        <taxon>Tracheophyta</taxon>
        <taxon>Spermatophyta</taxon>
        <taxon>Magnoliopsida</taxon>
        <taxon>Liliopsida</taxon>
        <taxon>Poales</taxon>
        <taxon>Poaceae</taxon>
        <taxon>BOP clade</taxon>
        <taxon>Oryzoideae</taxon>
        <taxon>Oryzeae</taxon>
        <taxon>Oryzinae</taxon>
        <taxon>Oryza</taxon>
    </lineage>
</organism>
<keyword evidence="4" id="KW-0539">Nucleus</keyword>
<accession>J3LFB2</accession>
<dbReference type="InterPro" id="IPR003106">
    <property type="entry name" value="Leu_zip_homeo"/>
</dbReference>
<evidence type="ECO:0000256" key="6">
    <source>
        <dbReference type="SAM" id="MobiDB-lite"/>
    </source>
</evidence>
<comment type="similarity">
    <text evidence="4">Belongs to the HD-ZIP homeobox family. Class I subfamily.</text>
</comment>